<evidence type="ECO:0000313" key="2">
    <source>
        <dbReference type="Proteomes" id="UP000006514"/>
    </source>
</evidence>
<dbReference type="Proteomes" id="UP000006514">
    <property type="component" value="Unassembled WGS sequence"/>
</dbReference>
<name>J0LB87_AURST</name>
<accession>J0LB87</accession>
<feature type="non-terminal residue" evidence="1">
    <location>
        <position position="228"/>
    </location>
</feature>
<protein>
    <submittedName>
        <fullName evidence="1">Uncharacterized protein</fullName>
    </submittedName>
</protein>
<dbReference type="Pfam" id="PF18759">
    <property type="entry name" value="Plavaka"/>
    <property type="match status" value="1"/>
</dbReference>
<evidence type="ECO:0000313" key="1">
    <source>
        <dbReference type="EMBL" id="EJD33713.1"/>
    </source>
</evidence>
<gene>
    <name evidence="1" type="ORF">AURDEDRAFT_23271</name>
</gene>
<sequence length="228" mass="26574">KFKEYGLKDVVEPFWAPLPYSDIFRCFTPDMLHELHKGVFGEHLLKWCVTILGADEVDRRLQCLPRHPSLRHFKRGIGVISQWRGAEYRELEKVFVGVIAGHAKPALGMVARALLDFIYCARMPVHTDDTLAFMENALSRYHEHKKVFIDLDIRKHFNISKIHKLQHYVPSIRAYGTALGYNTESPERLHIDYCKEAYRASNRRDFIAQMTVWLGREEAVDEQAAYID</sequence>
<proteinExistence type="predicted"/>
<dbReference type="InParanoid" id="J0LB87"/>
<feature type="non-terminal residue" evidence="1">
    <location>
        <position position="1"/>
    </location>
</feature>
<dbReference type="OrthoDB" id="3232941at2759"/>
<organism evidence="1 2">
    <name type="scientific">Auricularia subglabra (strain TFB-10046 / SS5)</name>
    <name type="common">White-rot fungus</name>
    <name type="synonym">Auricularia delicata (strain TFB10046)</name>
    <dbReference type="NCBI Taxonomy" id="717982"/>
    <lineage>
        <taxon>Eukaryota</taxon>
        <taxon>Fungi</taxon>
        <taxon>Dikarya</taxon>
        <taxon>Basidiomycota</taxon>
        <taxon>Agaricomycotina</taxon>
        <taxon>Agaricomycetes</taxon>
        <taxon>Auriculariales</taxon>
        <taxon>Auriculariaceae</taxon>
        <taxon>Auricularia</taxon>
    </lineage>
</organism>
<dbReference type="OMA" id="WLERREH"/>
<reference evidence="2" key="1">
    <citation type="journal article" date="2012" name="Science">
        <title>The Paleozoic origin of enzymatic lignin decomposition reconstructed from 31 fungal genomes.</title>
        <authorList>
            <person name="Floudas D."/>
            <person name="Binder M."/>
            <person name="Riley R."/>
            <person name="Barry K."/>
            <person name="Blanchette R.A."/>
            <person name="Henrissat B."/>
            <person name="Martinez A.T."/>
            <person name="Otillar R."/>
            <person name="Spatafora J.W."/>
            <person name="Yadav J.S."/>
            <person name="Aerts A."/>
            <person name="Benoit I."/>
            <person name="Boyd A."/>
            <person name="Carlson A."/>
            <person name="Copeland A."/>
            <person name="Coutinho P.M."/>
            <person name="de Vries R.P."/>
            <person name="Ferreira P."/>
            <person name="Findley K."/>
            <person name="Foster B."/>
            <person name="Gaskell J."/>
            <person name="Glotzer D."/>
            <person name="Gorecki P."/>
            <person name="Heitman J."/>
            <person name="Hesse C."/>
            <person name="Hori C."/>
            <person name="Igarashi K."/>
            <person name="Jurgens J.A."/>
            <person name="Kallen N."/>
            <person name="Kersten P."/>
            <person name="Kohler A."/>
            <person name="Kuees U."/>
            <person name="Kumar T.K.A."/>
            <person name="Kuo A."/>
            <person name="LaButti K."/>
            <person name="Larrondo L.F."/>
            <person name="Lindquist E."/>
            <person name="Ling A."/>
            <person name="Lombard V."/>
            <person name="Lucas S."/>
            <person name="Lundell T."/>
            <person name="Martin R."/>
            <person name="McLaughlin D.J."/>
            <person name="Morgenstern I."/>
            <person name="Morin E."/>
            <person name="Murat C."/>
            <person name="Nagy L.G."/>
            <person name="Nolan M."/>
            <person name="Ohm R.A."/>
            <person name="Patyshakuliyeva A."/>
            <person name="Rokas A."/>
            <person name="Ruiz-Duenas F.J."/>
            <person name="Sabat G."/>
            <person name="Salamov A."/>
            <person name="Samejima M."/>
            <person name="Schmutz J."/>
            <person name="Slot J.C."/>
            <person name="St John F."/>
            <person name="Stenlid J."/>
            <person name="Sun H."/>
            <person name="Sun S."/>
            <person name="Syed K."/>
            <person name="Tsang A."/>
            <person name="Wiebenga A."/>
            <person name="Young D."/>
            <person name="Pisabarro A."/>
            <person name="Eastwood D.C."/>
            <person name="Martin F."/>
            <person name="Cullen D."/>
            <person name="Grigoriev I.V."/>
            <person name="Hibbett D.S."/>
        </authorList>
    </citation>
    <scope>NUCLEOTIDE SEQUENCE [LARGE SCALE GENOMIC DNA]</scope>
    <source>
        <strain evidence="2">TFB10046</strain>
    </source>
</reference>
<dbReference type="AlphaFoldDB" id="J0LB87"/>
<dbReference type="eggNOG" id="ENOG502SHSB">
    <property type="taxonomic scope" value="Eukaryota"/>
</dbReference>
<dbReference type="InterPro" id="IPR041078">
    <property type="entry name" value="Plavaka"/>
</dbReference>
<dbReference type="KEGG" id="adl:AURDEDRAFT_23271"/>
<dbReference type="EMBL" id="JH688109">
    <property type="protein sequence ID" value="EJD33713.1"/>
    <property type="molecule type" value="Genomic_DNA"/>
</dbReference>
<keyword evidence="2" id="KW-1185">Reference proteome</keyword>